<proteinExistence type="predicted"/>
<evidence type="ECO:0000313" key="2">
    <source>
        <dbReference type="Proteomes" id="UP000527355"/>
    </source>
</evidence>
<evidence type="ECO:0000313" key="1">
    <source>
        <dbReference type="EMBL" id="KAF6330321.1"/>
    </source>
</evidence>
<organism evidence="1 2">
    <name type="scientific">Myotis myotis</name>
    <name type="common">Greater mouse-eared bat</name>
    <name type="synonym">Vespertilio myotis</name>
    <dbReference type="NCBI Taxonomy" id="51298"/>
    <lineage>
        <taxon>Eukaryota</taxon>
        <taxon>Metazoa</taxon>
        <taxon>Chordata</taxon>
        <taxon>Craniata</taxon>
        <taxon>Vertebrata</taxon>
        <taxon>Euteleostomi</taxon>
        <taxon>Mammalia</taxon>
        <taxon>Eutheria</taxon>
        <taxon>Laurasiatheria</taxon>
        <taxon>Chiroptera</taxon>
        <taxon>Yangochiroptera</taxon>
        <taxon>Vespertilionidae</taxon>
        <taxon>Myotis</taxon>
    </lineage>
</organism>
<comment type="caution">
    <text evidence="1">The sequence shown here is derived from an EMBL/GenBank/DDBJ whole genome shotgun (WGS) entry which is preliminary data.</text>
</comment>
<dbReference type="Proteomes" id="UP000527355">
    <property type="component" value="Unassembled WGS sequence"/>
</dbReference>
<keyword evidence="2" id="KW-1185">Reference proteome</keyword>
<dbReference type="AlphaFoldDB" id="A0A7J7VZ98"/>
<name>A0A7J7VZ98_MYOMY</name>
<accession>A0A7J7VZ98</accession>
<gene>
    <name evidence="1" type="ORF">mMyoMyo1_012311</name>
</gene>
<dbReference type="EMBL" id="JABWUV010000009">
    <property type="protein sequence ID" value="KAF6330321.1"/>
    <property type="molecule type" value="Genomic_DNA"/>
</dbReference>
<sequence length="157" mass="17706">MWLPLPRLSHGPMWLLEPSGLPSNWPKGQRGRKRKGTLHPLRTPVWELQSHVCPCPMGQTVSSDYTVPERRLTNSLHRTRPRRQPNSRFPLAKKENGYREAMVMLITLQVLSLDITQGHGAQLEMREPGSLGSALPLTSQVVLGNLLNFSVPQFPCL</sequence>
<reference evidence="1 2" key="1">
    <citation type="journal article" date="2020" name="Nature">
        <title>Six reference-quality genomes reveal evolution of bat adaptations.</title>
        <authorList>
            <person name="Jebb D."/>
            <person name="Huang Z."/>
            <person name="Pippel M."/>
            <person name="Hughes G.M."/>
            <person name="Lavrichenko K."/>
            <person name="Devanna P."/>
            <person name="Winkler S."/>
            <person name="Jermiin L.S."/>
            <person name="Skirmuntt E.C."/>
            <person name="Katzourakis A."/>
            <person name="Burkitt-Gray L."/>
            <person name="Ray D.A."/>
            <person name="Sullivan K.A.M."/>
            <person name="Roscito J.G."/>
            <person name="Kirilenko B.M."/>
            <person name="Davalos L.M."/>
            <person name="Corthals A.P."/>
            <person name="Power M.L."/>
            <person name="Jones G."/>
            <person name="Ransome R.D."/>
            <person name="Dechmann D.K.N."/>
            <person name="Locatelli A.G."/>
            <person name="Puechmaille S.J."/>
            <person name="Fedrigo O."/>
            <person name="Jarvis E.D."/>
            <person name="Hiller M."/>
            <person name="Vernes S.C."/>
            <person name="Myers E.W."/>
            <person name="Teeling E.C."/>
        </authorList>
    </citation>
    <scope>NUCLEOTIDE SEQUENCE [LARGE SCALE GENOMIC DNA]</scope>
    <source>
        <strain evidence="1">MMyoMyo1</strain>
        <tissue evidence="1">Flight muscle</tissue>
    </source>
</reference>
<protein>
    <submittedName>
        <fullName evidence="1">Uncharacterized protein</fullName>
    </submittedName>
</protein>